<comment type="caution">
    <text evidence="2">The sequence shown here is derived from an EMBL/GenBank/DDBJ whole genome shotgun (WGS) entry which is preliminary data.</text>
</comment>
<keyword evidence="3" id="KW-1185">Reference proteome</keyword>
<gene>
    <name evidence="2" type="ORF">SCAL_001714</name>
</gene>
<dbReference type="STRING" id="1838285.SCAL_001714"/>
<sequence>MKTTATLIIIAIMTVTIFTGCITVVTPPLPQASPSEVVETFASWYGDEYLEGCYSLMSTEYRNSTDLKTFKERINQCEKGGFHHKFVRVKSEKINGDFASVRIVYRRKGPFFDLFCIIEDLIEDPKTKTVNLVKEEDGWKLTELHCELRGK</sequence>
<dbReference type="AlphaFoldDB" id="A0A1F2P7A0"/>
<keyword evidence="1" id="KW-1133">Transmembrane helix</keyword>
<evidence type="ECO:0000313" key="2">
    <source>
        <dbReference type="EMBL" id="OFV67180.1"/>
    </source>
</evidence>
<evidence type="ECO:0000256" key="1">
    <source>
        <dbReference type="SAM" id="Phobius"/>
    </source>
</evidence>
<keyword evidence="1" id="KW-0472">Membrane</keyword>
<reference evidence="2" key="1">
    <citation type="submission" date="2016-05" db="EMBL/GenBank/DDBJ databases">
        <title>Microbial consortia oxidize butane by reversing methanogenesis.</title>
        <authorList>
            <person name="Laso-Perez R."/>
            <person name="Richter M."/>
            <person name="Wegener G."/>
            <person name="Musat F."/>
        </authorList>
    </citation>
    <scope>NUCLEOTIDE SEQUENCE [LARGE SCALE GENOMIC DNA]</scope>
    <source>
        <strain evidence="2">BOX2</strain>
    </source>
</reference>
<dbReference type="EMBL" id="LYOS01000007">
    <property type="protein sequence ID" value="OFV67180.1"/>
    <property type="molecule type" value="Genomic_DNA"/>
</dbReference>
<feature type="transmembrane region" description="Helical" evidence="1">
    <location>
        <begin position="7"/>
        <end position="25"/>
    </location>
</feature>
<proteinExistence type="predicted"/>
<dbReference type="Proteomes" id="UP000186940">
    <property type="component" value="Unassembled WGS sequence"/>
</dbReference>
<organism evidence="2 3">
    <name type="scientific">Candidatus Syntropharchaeum caldarium</name>
    <dbReference type="NCBI Taxonomy" id="1838285"/>
    <lineage>
        <taxon>Archaea</taxon>
        <taxon>Methanobacteriati</taxon>
        <taxon>Methanobacteriota</taxon>
        <taxon>Stenosarchaea group</taxon>
        <taxon>Methanomicrobia</taxon>
        <taxon>Methanosarcinales</taxon>
        <taxon>ANME-2 cluster</taxon>
        <taxon>Candidatus Syntropharchaeum</taxon>
    </lineage>
</organism>
<dbReference type="PROSITE" id="PS51257">
    <property type="entry name" value="PROKAR_LIPOPROTEIN"/>
    <property type="match status" value="1"/>
</dbReference>
<name>A0A1F2P7A0_9EURY</name>
<keyword evidence="1" id="KW-0812">Transmembrane</keyword>
<evidence type="ECO:0000313" key="3">
    <source>
        <dbReference type="Proteomes" id="UP000186940"/>
    </source>
</evidence>
<accession>A0A1F2P7A0</accession>
<protein>
    <submittedName>
        <fullName evidence="2">NTF2-like transpeptidase domain-containing protein</fullName>
    </submittedName>
</protein>